<gene>
    <name evidence="1" type="ORF">C0Q70_12772</name>
</gene>
<evidence type="ECO:0000313" key="2">
    <source>
        <dbReference type="Proteomes" id="UP000245119"/>
    </source>
</evidence>
<dbReference type="Proteomes" id="UP000245119">
    <property type="component" value="Linkage Group LG7"/>
</dbReference>
<dbReference type="AlphaFoldDB" id="A0A2T7P2H1"/>
<keyword evidence="2" id="KW-1185">Reference proteome</keyword>
<organism evidence="1 2">
    <name type="scientific">Pomacea canaliculata</name>
    <name type="common">Golden apple snail</name>
    <dbReference type="NCBI Taxonomy" id="400727"/>
    <lineage>
        <taxon>Eukaryota</taxon>
        <taxon>Metazoa</taxon>
        <taxon>Spiralia</taxon>
        <taxon>Lophotrochozoa</taxon>
        <taxon>Mollusca</taxon>
        <taxon>Gastropoda</taxon>
        <taxon>Caenogastropoda</taxon>
        <taxon>Architaenioglossa</taxon>
        <taxon>Ampullarioidea</taxon>
        <taxon>Ampullariidae</taxon>
        <taxon>Pomacea</taxon>
    </lineage>
</organism>
<proteinExistence type="predicted"/>
<dbReference type="EMBL" id="PZQS01000007">
    <property type="protein sequence ID" value="PVD27608.1"/>
    <property type="molecule type" value="Genomic_DNA"/>
</dbReference>
<protein>
    <submittedName>
        <fullName evidence="1">Uncharacterized protein</fullName>
    </submittedName>
</protein>
<comment type="caution">
    <text evidence="1">The sequence shown here is derived from an EMBL/GenBank/DDBJ whole genome shotgun (WGS) entry which is preliminary data.</text>
</comment>
<evidence type="ECO:0000313" key="1">
    <source>
        <dbReference type="EMBL" id="PVD27608.1"/>
    </source>
</evidence>
<reference evidence="1 2" key="1">
    <citation type="submission" date="2018-04" db="EMBL/GenBank/DDBJ databases">
        <title>The genome of golden apple snail Pomacea canaliculata provides insight into stress tolerance and invasive adaptation.</title>
        <authorList>
            <person name="Liu C."/>
            <person name="Liu B."/>
            <person name="Ren Y."/>
            <person name="Zhang Y."/>
            <person name="Wang H."/>
            <person name="Li S."/>
            <person name="Jiang F."/>
            <person name="Yin L."/>
            <person name="Zhang G."/>
            <person name="Qian W."/>
            <person name="Fan W."/>
        </authorList>
    </citation>
    <scope>NUCLEOTIDE SEQUENCE [LARGE SCALE GENOMIC DNA]</scope>
    <source>
        <strain evidence="1">SZHN2017</strain>
        <tissue evidence="1">Muscle</tissue>
    </source>
</reference>
<accession>A0A2T7P2H1</accession>
<name>A0A2T7P2H1_POMCA</name>
<sequence length="248" mass="27984">MLAEDNEEFMDVHVTLLAEQASVHRQILLRIFQACTPVVSMRSLQPTTLFPTPNPSSDRGCSAFTSFSRQYENWMSENEAKIPEAEAKRRREQLALYRQVLDLYGGDTEWTSLTPQQRVSRDEAGPRGIAEGQALWPASRYGHRCIERHGEDLGNLNALDDSYKHYQGAQGMGRLEDWLGGCVDLLLLSCDSERERRLDILSDTTFIDSCPLSSILFLFTPTLMTMYFVPVPSPNCAVYEPSIGGVRL</sequence>